<dbReference type="Proteomes" id="UP001497497">
    <property type="component" value="Unassembled WGS sequence"/>
</dbReference>
<keyword evidence="4" id="KW-0539">Nucleus</keyword>
<dbReference type="Gene3D" id="3.30.70.3250">
    <property type="entry name" value="Ribonuclease P, Pop5 subunit"/>
    <property type="match status" value="1"/>
</dbReference>
<comment type="similarity">
    <text evidence="2">Belongs to the eukaryotic/archaeal RNase P protein component 2 family.</text>
</comment>
<keyword evidence="3" id="KW-0819">tRNA processing</keyword>
<dbReference type="InterPro" id="IPR016819">
    <property type="entry name" value="RNase_P/MRP_POP5"/>
</dbReference>
<evidence type="ECO:0000256" key="4">
    <source>
        <dbReference type="ARBA" id="ARBA00023242"/>
    </source>
</evidence>
<dbReference type="PANTHER" id="PTHR15441">
    <property type="entry name" value="RIBONUCLEASE P PROTEIN SUBUNIT P14"/>
    <property type="match status" value="1"/>
</dbReference>
<evidence type="ECO:0000256" key="1">
    <source>
        <dbReference type="ARBA" id="ARBA00004123"/>
    </source>
</evidence>
<name>A0AAV2ISS1_LYMST</name>
<dbReference type="GO" id="GO:0001682">
    <property type="term" value="P:tRNA 5'-leader removal"/>
    <property type="evidence" value="ECO:0007669"/>
    <property type="project" value="InterPro"/>
</dbReference>
<dbReference type="PANTHER" id="PTHR15441:SF2">
    <property type="entry name" value="RIBONUCLEASE P_MRP PROTEIN SUBUNIT POP5"/>
    <property type="match status" value="1"/>
</dbReference>
<evidence type="ECO:0000313" key="6">
    <source>
        <dbReference type="Proteomes" id="UP001497497"/>
    </source>
</evidence>
<dbReference type="EMBL" id="CAXITT010001824">
    <property type="protein sequence ID" value="CAL1548835.1"/>
    <property type="molecule type" value="Genomic_DNA"/>
</dbReference>
<dbReference type="InterPro" id="IPR002759">
    <property type="entry name" value="Pop5/Rpp14/Rnp2-like"/>
</dbReference>
<evidence type="ECO:0000313" key="5">
    <source>
        <dbReference type="EMBL" id="CAL1548835.1"/>
    </source>
</evidence>
<protein>
    <submittedName>
        <fullName evidence="5">Uncharacterized protein</fullName>
    </submittedName>
</protein>
<dbReference type="GO" id="GO:0005730">
    <property type="term" value="C:nucleolus"/>
    <property type="evidence" value="ECO:0007669"/>
    <property type="project" value="TreeGrafter"/>
</dbReference>
<dbReference type="PIRSF" id="PIRSF023803">
    <property type="entry name" value="Ribonuclease_P_prd"/>
    <property type="match status" value="1"/>
</dbReference>
<dbReference type="GO" id="GO:0000172">
    <property type="term" value="C:ribonuclease MRP complex"/>
    <property type="evidence" value="ECO:0007669"/>
    <property type="project" value="TreeGrafter"/>
</dbReference>
<dbReference type="AlphaFoldDB" id="A0AAV2ISS1"/>
<gene>
    <name evidence="5" type="ORF">GSLYS_00022152001</name>
</gene>
<evidence type="ECO:0000256" key="2">
    <source>
        <dbReference type="ARBA" id="ARBA00010800"/>
    </source>
</evidence>
<dbReference type="GO" id="GO:0033204">
    <property type="term" value="F:ribonuclease P RNA binding"/>
    <property type="evidence" value="ECO:0007669"/>
    <property type="project" value="InterPro"/>
</dbReference>
<proteinExistence type="inferred from homology"/>
<comment type="caution">
    <text evidence="5">The sequence shown here is derived from an EMBL/GenBank/DDBJ whole genome shotgun (WGS) entry which is preliminary data.</text>
</comment>
<dbReference type="SUPFAM" id="SSF160350">
    <property type="entry name" value="Rnp2-like"/>
    <property type="match status" value="1"/>
</dbReference>
<sequence>RYILCEIFVPGKQSFPANIDGNKIYQALRDSLIKNHGDLGLGTFQASLKVIYLNPLTNIVIIRGQKKDFSILSTALLFIEKIAGISVVIRSLHISGKNFF</sequence>
<dbReference type="Pfam" id="PF01900">
    <property type="entry name" value="RNase_P_Rpp14"/>
    <property type="match status" value="1"/>
</dbReference>
<dbReference type="GO" id="GO:0030681">
    <property type="term" value="C:multimeric ribonuclease P complex"/>
    <property type="evidence" value="ECO:0007669"/>
    <property type="project" value="TreeGrafter"/>
</dbReference>
<feature type="non-terminal residue" evidence="5">
    <location>
        <position position="1"/>
    </location>
</feature>
<reference evidence="5 6" key="1">
    <citation type="submission" date="2024-04" db="EMBL/GenBank/DDBJ databases">
        <authorList>
            <consortium name="Genoscope - CEA"/>
            <person name="William W."/>
        </authorList>
    </citation>
    <scope>NUCLEOTIDE SEQUENCE [LARGE SCALE GENOMIC DNA]</scope>
</reference>
<organism evidence="5 6">
    <name type="scientific">Lymnaea stagnalis</name>
    <name type="common">Great pond snail</name>
    <name type="synonym">Helix stagnalis</name>
    <dbReference type="NCBI Taxonomy" id="6523"/>
    <lineage>
        <taxon>Eukaryota</taxon>
        <taxon>Metazoa</taxon>
        <taxon>Spiralia</taxon>
        <taxon>Lophotrochozoa</taxon>
        <taxon>Mollusca</taxon>
        <taxon>Gastropoda</taxon>
        <taxon>Heterobranchia</taxon>
        <taxon>Euthyneura</taxon>
        <taxon>Panpulmonata</taxon>
        <taxon>Hygrophila</taxon>
        <taxon>Lymnaeoidea</taxon>
        <taxon>Lymnaeidae</taxon>
        <taxon>Lymnaea</taxon>
    </lineage>
</organism>
<comment type="subcellular location">
    <subcellularLocation>
        <location evidence="1">Nucleus</location>
    </subcellularLocation>
</comment>
<accession>A0AAV2ISS1</accession>
<dbReference type="InterPro" id="IPR038085">
    <property type="entry name" value="Rnp2-like_sf"/>
</dbReference>
<evidence type="ECO:0000256" key="3">
    <source>
        <dbReference type="ARBA" id="ARBA00022694"/>
    </source>
</evidence>
<keyword evidence="6" id="KW-1185">Reference proteome</keyword>